<dbReference type="Proteomes" id="UP000008065">
    <property type="component" value="Unassembled WGS sequence"/>
</dbReference>
<dbReference type="KEGG" id="nte:NEUTE1DRAFT111927"/>
<proteinExistence type="predicted"/>
<protein>
    <submittedName>
        <fullName evidence="1">Uncharacterized protein</fullName>
    </submittedName>
</protein>
<reference evidence="2" key="1">
    <citation type="journal article" date="2011" name="Genetics">
        <title>Massive changes in genome architecture accompany the transition to self-fertility in the filamentous fungus Neurospora tetrasperma.</title>
        <authorList>
            <person name="Ellison C.E."/>
            <person name="Stajich J.E."/>
            <person name="Jacobson D.J."/>
            <person name="Natvig D.O."/>
            <person name="Lapidus A."/>
            <person name="Foster B."/>
            <person name="Aerts A."/>
            <person name="Riley R."/>
            <person name="Lindquist E.A."/>
            <person name="Grigoriev I.V."/>
            <person name="Taylor J.W."/>
        </authorList>
    </citation>
    <scope>NUCLEOTIDE SEQUENCE [LARGE SCALE GENOMIC DNA]</scope>
    <source>
        <strain evidence="2">FGSC 2508 / P0657</strain>
    </source>
</reference>
<gene>
    <name evidence="1" type="ORF">NEUTE1DRAFT_111927</name>
</gene>
<evidence type="ECO:0000313" key="1">
    <source>
        <dbReference type="EMBL" id="EGO55380.1"/>
    </source>
</evidence>
<dbReference type="RefSeq" id="XP_009853219.1">
    <property type="nucleotide sequence ID" value="XM_009854917.1"/>
</dbReference>
<dbReference type="VEuPathDB" id="FungiDB:NEUTE1DRAFT_111927"/>
<accession>F8MTP8</accession>
<dbReference type="HOGENOM" id="CLU_1825812_0_0_1"/>
<dbReference type="AlphaFoldDB" id="F8MTP8"/>
<organism evidence="1 2">
    <name type="scientific">Neurospora tetrasperma (strain FGSC 2508 / ATCC MYA-4615 / P0657)</name>
    <dbReference type="NCBI Taxonomy" id="510951"/>
    <lineage>
        <taxon>Eukaryota</taxon>
        <taxon>Fungi</taxon>
        <taxon>Dikarya</taxon>
        <taxon>Ascomycota</taxon>
        <taxon>Pezizomycotina</taxon>
        <taxon>Sordariomycetes</taxon>
        <taxon>Sordariomycetidae</taxon>
        <taxon>Sordariales</taxon>
        <taxon>Sordariaceae</taxon>
        <taxon>Neurospora</taxon>
    </lineage>
</organism>
<keyword evidence="2" id="KW-1185">Reference proteome</keyword>
<name>F8MTP8_NEUT8</name>
<dbReference type="GeneID" id="20822601"/>
<evidence type="ECO:0000313" key="2">
    <source>
        <dbReference type="Proteomes" id="UP000008065"/>
    </source>
</evidence>
<sequence length="141" mass="16458">MGRNKGYYFISNFEKEVEEFTDKLLKIFINGSLVNNKTRKYLYLEKYGAVEDEKEAAIKKSAFKVPSYEVTKPIDIETIFSKLKNIGKKFFSIFNIDLRGIHAVHPVLKRLPTADQPVHPIRSTFEYSQCLTTRVFIREND</sequence>
<dbReference type="EMBL" id="GL891306">
    <property type="protein sequence ID" value="EGO55380.1"/>
    <property type="molecule type" value="Genomic_DNA"/>
</dbReference>